<dbReference type="GO" id="GO:0140663">
    <property type="term" value="F:ATP-dependent FeS chaperone activity"/>
    <property type="evidence" value="ECO:0007669"/>
    <property type="project" value="InterPro"/>
</dbReference>
<dbReference type="GO" id="GO:0016887">
    <property type="term" value="F:ATP hydrolysis activity"/>
    <property type="evidence" value="ECO:0007669"/>
    <property type="project" value="UniProtKB-UniRule"/>
</dbReference>
<evidence type="ECO:0000256" key="8">
    <source>
        <dbReference type="HAMAP-Rule" id="MF_02040"/>
    </source>
</evidence>
<evidence type="ECO:0000313" key="10">
    <source>
        <dbReference type="EMBL" id="OAR05269.1"/>
    </source>
</evidence>
<keyword evidence="4 8" id="KW-0547">Nucleotide-binding</keyword>
<keyword evidence="7 8" id="KW-0411">Iron-sulfur</keyword>
<comment type="subunit">
    <text evidence="8">Homodimer.</text>
</comment>
<dbReference type="EMBL" id="JXBB01000002">
    <property type="protein sequence ID" value="OAR05269.1"/>
    <property type="molecule type" value="Genomic_DNA"/>
</dbReference>
<dbReference type="InterPro" id="IPR034904">
    <property type="entry name" value="FSCA_dom_sf"/>
</dbReference>
<dbReference type="InterPro" id="IPR002744">
    <property type="entry name" value="MIP18-like"/>
</dbReference>
<evidence type="ECO:0000256" key="5">
    <source>
        <dbReference type="ARBA" id="ARBA00022840"/>
    </source>
</evidence>
<proteinExistence type="inferred from homology"/>
<evidence type="ECO:0000256" key="6">
    <source>
        <dbReference type="ARBA" id="ARBA00023004"/>
    </source>
</evidence>
<dbReference type="GO" id="GO:0005524">
    <property type="term" value="F:ATP binding"/>
    <property type="evidence" value="ECO:0007669"/>
    <property type="project" value="UniProtKB-UniRule"/>
</dbReference>
<dbReference type="SUPFAM" id="SSF117916">
    <property type="entry name" value="Fe-S cluster assembly (FSCA) domain-like"/>
    <property type="match status" value="1"/>
</dbReference>
<name>A0A179ITS1_HYDSH</name>
<dbReference type="InterPro" id="IPR019591">
    <property type="entry name" value="Mrp/NBP35_ATP-bd"/>
</dbReference>
<evidence type="ECO:0000313" key="11">
    <source>
        <dbReference type="Proteomes" id="UP000243024"/>
    </source>
</evidence>
<keyword evidence="3 8" id="KW-0479">Metal-binding</keyword>
<dbReference type="GO" id="GO:0046872">
    <property type="term" value="F:metal ion binding"/>
    <property type="evidence" value="ECO:0007669"/>
    <property type="project" value="UniProtKB-KW"/>
</dbReference>
<dbReference type="Pfam" id="PF10609">
    <property type="entry name" value="ParA"/>
    <property type="match status" value="1"/>
</dbReference>
<dbReference type="InterPro" id="IPR033756">
    <property type="entry name" value="YlxH/NBP35"/>
</dbReference>
<feature type="domain" description="MIP18 family-like" evidence="9">
    <location>
        <begin position="5"/>
        <end position="75"/>
    </location>
</feature>
<organism evidence="10 11">
    <name type="scientific">Hydrogenibacillus schlegelii</name>
    <name type="common">Bacillus schlegelii</name>
    <dbReference type="NCBI Taxonomy" id="1484"/>
    <lineage>
        <taxon>Bacteria</taxon>
        <taxon>Bacillati</taxon>
        <taxon>Bacillota</taxon>
        <taxon>Bacilli</taxon>
        <taxon>Bacillales</taxon>
        <taxon>Bacillales Family X. Incertae Sedis</taxon>
        <taxon>Hydrogenibacillus</taxon>
    </lineage>
</organism>
<gene>
    <name evidence="10" type="ORF">SA87_07805</name>
</gene>
<dbReference type="PROSITE" id="PS01215">
    <property type="entry name" value="MRP"/>
    <property type="match status" value="1"/>
</dbReference>
<keyword evidence="8" id="KW-0378">Hydrolase</keyword>
<dbReference type="Pfam" id="PF01883">
    <property type="entry name" value="FeS_assembly_P"/>
    <property type="match status" value="1"/>
</dbReference>
<dbReference type="InterPro" id="IPR027417">
    <property type="entry name" value="P-loop_NTPase"/>
</dbReference>
<dbReference type="SUPFAM" id="SSF52540">
    <property type="entry name" value="P-loop containing nucleoside triphosphate hydrolases"/>
    <property type="match status" value="1"/>
</dbReference>
<comment type="function">
    <text evidence="8">Binds and transfers iron-sulfur (Fe-S) clusters to target apoproteins. Can hydrolyze ATP.</text>
</comment>
<dbReference type="AlphaFoldDB" id="A0A179ITS1"/>
<keyword evidence="11" id="KW-1185">Reference proteome</keyword>
<dbReference type="RefSeq" id="WP_066198102.1">
    <property type="nucleotide sequence ID" value="NZ_JBDOQL010000225.1"/>
</dbReference>
<accession>A0A179ITS1</accession>
<dbReference type="GO" id="GO:0051539">
    <property type="term" value="F:4 iron, 4 sulfur cluster binding"/>
    <property type="evidence" value="ECO:0007669"/>
    <property type="project" value="TreeGrafter"/>
</dbReference>
<dbReference type="Gene3D" id="3.40.50.300">
    <property type="entry name" value="P-loop containing nucleotide triphosphate hydrolases"/>
    <property type="match status" value="1"/>
</dbReference>
<dbReference type="PANTHER" id="PTHR42961:SF2">
    <property type="entry name" value="IRON-SULFUR PROTEIN NUBPL"/>
    <property type="match status" value="1"/>
</dbReference>
<feature type="binding site" evidence="8">
    <location>
        <begin position="123"/>
        <end position="130"/>
    </location>
    <ligand>
        <name>ATP</name>
        <dbReference type="ChEBI" id="CHEBI:30616"/>
    </ligand>
</feature>
<dbReference type="InterPro" id="IPR044304">
    <property type="entry name" value="NUBPL-like"/>
</dbReference>
<comment type="similarity">
    <text evidence="1">In the N-terminal section; belongs to the MIP18 family.</text>
</comment>
<keyword evidence="6 8" id="KW-0408">Iron</keyword>
<protein>
    <recommendedName>
        <fullName evidence="8">Iron-sulfur cluster carrier protein</fullName>
    </recommendedName>
</protein>
<dbReference type="Proteomes" id="UP000243024">
    <property type="component" value="Unassembled WGS sequence"/>
</dbReference>
<dbReference type="PANTHER" id="PTHR42961">
    <property type="entry name" value="IRON-SULFUR PROTEIN NUBPL"/>
    <property type="match status" value="1"/>
</dbReference>
<evidence type="ECO:0000256" key="1">
    <source>
        <dbReference type="ARBA" id="ARBA00007352"/>
    </source>
</evidence>
<comment type="similarity">
    <text evidence="8">Belongs to the Mrp/NBP35 ATP-binding proteins family.</text>
</comment>
<dbReference type="InterPro" id="IPR000808">
    <property type="entry name" value="Mrp-like_CS"/>
</dbReference>
<dbReference type="CDD" id="cd02037">
    <property type="entry name" value="Mrp_NBP35"/>
    <property type="match status" value="1"/>
</dbReference>
<keyword evidence="5 8" id="KW-0067">ATP-binding</keyword>
<dbReference type="STRING" id="1484.SA87_07805"/>
<sequence length="371" mass="39779">MFERRKVERALRAVIDPELGLDIVTLGMVRTIDVGRGGGRVEVALTTSACPLTDRIQADVRRALEEALGEAAARVELRFTEMTAEEKKALADRLLMRHKLSNDARSRIYRHNPEVRILAVQSGKGGVGKSTLSANLAIALARRGHRVGVLDADIYGHSIPRLVGLKGAVVVDVMTVPPVVHGVKWMSIGLFQEQNLPILWRGPMLTKTLRHLSDAVYWGPLDVLVLDLPPGTGDLALDVRELFPARRYEVLVTTPEATAAHVAERAGAMNRSTLLGVIENMASVVCRHCGARDRIFGEGGGRAVAEALGVPLLGEVPFVSGGGLLLDDPHAGAALSAVVDRLLERIAALEASGAQAAEKRPLGPLVLARPN</sequence>
<dbReference type="GO" id="GO:0016226">
    <property type="term" value="P:iron-sulfur cluster assembly"/>
    <property type="evidence" value="ECO:0007669"/>
    <property type="project" value="InterPro"/>
</dbReference>
<dbReference type="OrthoDB" id="9809679at2"/>
<dbReference type="Gene3D" id="3.30.300.130">
    <property type="entry name" value="Fe-S cluster assembly (FSCA)"/>
    <property type="match status" value="1"/>
</dbReference>
<comment type="caution">
    <text evidence="10">The sequence shown here is derived from an EMBL/GenBank/DDBJ whole genome shotgun (WGS) entry which is preliminary data.</text>
</comment>
<evidence type="ECO:0000256" key="3">
    <source>
        <dbReference type="ARBA" id="ARBA00022723"/>
    </source>
</evidence>
<comment type="similarity">
    <text evidence="2">In the C-terminal section; belongs to the Mrp/NBP35 ATP-binding proteins family.</text>
</comment>
<evidence type="ECO:0000256" key="7">
    <source>
        <dbReference type="ARBA" id="ARBA00023014"/>
    </source>
</evidence>
<dbReference type="HAMAP" id="MF_02040">
    <property type="entry name" value="Mrp_NBP35"/>
    <property type="match status" value="1"/>
</dbReference>
<evidence type="ECO:0000256" key="4">
    <source>
        <dbReference type="ARBA" id="ARBA00022741"/>
    </source>
</evidence>
<evidence type="ECO:0000259" key="9">
    <source>
        <dbReference type="Pfam" id="PF01883"/>
    </source>
</evidence>
<reference evidence="10 11" key="1">
    <citation type="submission" date="2015-09" db="EMBL/GenBank/DDBJ databases">
        <title>Draft genome sequence of Hydrogenibacillus schlegelii DSM 2000.</title>
        <authorList>
            <person name="Hemp J."/>
        </authorList>
    </citation>
    <scope>NUCLEOTIDE SEQUENCE [LARGE SCALE GENOMIC DNA]</scope>
    <source>
        <strain evidence="10 11">MA 48</strain>
    </source>
</reference>
<evidence type="ECO:0000256" key="2">
    <source>
        <dbReference type="ARBA" id="ARBA00008205"/>
    </source>
</evidence>